<evidence type="ECO:0000313" key="1">
    <source>
        <dbReference type="EMBL" id="WGD97801.1"/>
    </source>
</evidence>
<organism evidence="1 2">
    <name type="scientific">Bacillus safensis</name>
    <dbReference type="NCBI Taxonomy" id="561879"/>
    <lineage>
        <taxon>Bacteria</taxon>
        <taxon>Bacillati</taxon>
        <taxon>Bacillota</taxon>
        <taxon>Bacilli</taxon>
        <taxon>Bacillales</taxon>
        <taxon>Bacillaceae</taxon>
        <taxon>Bacillus</taxon>
    </lineage>
</organism>
<gene>
    <name evidence="1" type="ORF">P5627_20570</name>
</gene>
<evidence type="ECO:0000313" key="2">
    <source>
        <dbReference type="Proteomes" id="UP001218488"/>
    </source>
</evidence>
<dbReference type="Proteomes" id="UP001218488">
    <property type="component" value="Chromosome"/>
</dbReference>
<dbReference type="EMBL" id="CP121752">
    <property type="protein sequence ID" value="WGD97801.1"/>
    <property type="molecule type" value="Genomic_DNA"/>
</dbReference>
<protein>
    <submittedName>
        <fullName evidence="1">DUF3916 domain-containing protein</fullName>
    </submittedName>
</protein>
<sequence>MREKKVRGRKRKTDQMVTRIEENTQKFPADFDIGYWHLPLPVAYDFISSSKTPTKIKRLCIQTLLNRAEHLIDIKPNDCETYRVVVAVDVPGFWGSQIILFKGDVYFQNFFDRHDDDQKWLPLPAGRDFQREWGLSVSKDMQTVGFKEIITSEDGISYEGERWFIGELK</sequence>
<reference evidence="1" key="1">
    <citation type="submission" date="2025-02" db="EMBL/GenBank/DDBJ databases">
        <title>Complete genome sequences of 52 Bacillus and Priestia strains isolated from West-African fermentations and 26 reference strains from the DSMZ collection.</title>
        <authorList>
            <person name="Wiedenbein E.S."/>
            <person name="Canoy T.S."/>
            <person name="Hui Y."/>
            <person name="Parkouda C."/>
            <person name="Dawende C."/>
            <person name="Ametefe E."/>
            <person name="Jespersen L."/>
            <person name="Nielsen D.S."/>
        </authorList>
    </citation>
    <scope>NUCLEOTIDE SEQUENCE</scope>
    <source>
        <strain evidence="1">PRO33</strain>
    </source>
</reference>
<proteinExistence type="predicted"/>
<accession>A0AC61YRN7</accession>
<name>A0AC61YRN7_BACIA</name>